<name>A0ABM3IKT9_ZIZJJ</name>
<feature type="domain" description="NB-ARC" evidence="6">
    <location>
        <begin position="109"/>
        <end position="235"/>
    </location>
</feature>
<evidence type="ECO:0000256" key="3">
    <source>
        <dbReference type="ARBA" id="ARBA00022821"/>
    </source>
</evidence>
<keyword evidence="5" id="KW-0175">Coiled coil</keyword>
<keyword evidence="1" id="KW-0677">Repeat</keyword>
<dbReference type="GeneID" id="125422556"/>
<dbReference type="PANTHER" id="PTHR36766:SF40">
    <property type="entry name" value="DISEASE RESISTANCE PROTEIN RGA3"/>
    <property type="match status" value="1"/>
</dbReference>
<keyword evidence="2" id="KW-0547">Nucleotide-binding</keyword>
<dbReference type="SUPFAM" id="SSF52058">
    <property type="entry name" value="L domain-like"/>
    <property type="match status" value="1"/>
</dbReference>
<dbReference type="Gene3D" id="1.10.10.10">
    <property type="entry name" value="Winged helix-like DNA-binding domain superfamily/Winged helix DNA-binding domain"/>
    <property type="match status" value="1"/>
</dbReference>
<dbReference type="Pfam" id="PF23559">
    <property type="entry name" value="WHD_DRP"/>
    <property type="match status" value="1"/>
</dbReference>
<dbReference type="SUPFAM" id="SSF52540">
    <property type="entry name" value="P-loop containing nucleoside triphosphate hydrolases"/>
    <property type="match status" value="1"/>
</dbReference>
<feature type="coiled-coil region" evidence="5">
    <location>
        <begin position="41"/>
        <end position="92"/>
    </location>
</feature>
<dbReference type="InterPro" id="IPR002182">
    <property type="entry name" value="NB-ARC"/>
</dbReference>
<evidence type="ECO:0000259" key="7">
    <source>
        <dbReference type="Pfam" id="PF18052"/>
    </source>
</evidence>
<dbReference type="InterPro" id="IPR042197">
    <property type="entry name" value="Apaf_helical"/>
</dbReference>
<keyword evidence="4" id="KW-0067">ATP-binding</keyword>
<dbReference type="RefSeq" id="XP_048330569.2">
    <property type="nucleotide sequence ID" value="XM_048474612.2"/>
</dbReference>
<protein>
    <submittedName>
        <fullName evidence="11">Disease resistance RPP13-like protein 1</fullName>
    </submittedName>
</protein>
<reference evidence="11" key="1">
    <citation type="submission" date="2025-08" db="UniProtKB">
        <authorList>
            <consortium name="RefSeq"/>
        </authorList>
    </citation>
    <scope>IDENTIFICATION</scope>
    <source>
        <tissue evidence="11">Seedling</tissue>
    </source>
</reference>
<evidence type="ECO:0000313" key="10">
    <source>
        <dbReference type="Proteomes" id="UP001652623"/>
    </source>
</evidence>
<keyword evidence="10" id="KW-1185">Reference proteome</keyword>
<dbReference type="InterPro" id="IPR041118">
    <property type="entry name" value="Rx_N"/>
</dbReference>
<feature type="domain" description="Disease resistance protein winged helix" evidence="8">
    <location>
        <begin position="321"/>
        <end position="390"/>
    </location>
</feature>
<dbReference type="Proteomes" id="UP001652623">
    <property type="component" value="Chromosome 2"/>
</dbReference>
<proteinExistence type="predicted"/>
<keyword evidence="3" id="KW-0611">Plant defense</keyword>
<dbReference type="Gene3D" id="3.80.10.10">
    <property type="entry name" value="Ribonuclease Inhibitor"/>
    <property type="match status" value="1"/>
</dbReference>
<dbReference type="Pfam" id="PF23598">
    <property type="entry name" value="LRR_14"/>
    <property type="match status" value="1"/>
</dbReference>
<sequence>MAVELVVGALLSGSLDGLLKRMASQEVLRFFQRKSLGDQLLEKMKLKLLSATAVLNDAEKKQIENPDVKKWLDELQQVIYDAQDLMDRINTEVLAWKVEGESAFTFKGEKCFDKMAWVYALEQFDIFRITKEIAKEVVTGQTYDALNLNTLQVILKKALEGKKFLLILDDVWNERNTSWDELKKPFESVACGSKIIVTARNDGIALVMRDVPSYHLGTLSGDDCWKLFVEHAFNNVDQPSTHPKLEEIGKKIVQKCQGLPLAIKSLGGLLHHQLNPEEWLKILNNDLWELPKEKNSILPVLWISYHYLLAHIKQYFSYCLMFAKNHEIDKDQLIKLWMPEDLIQPSKKQRIEEVGEEYFHEILSRSLFQQSKGRDGSIHFGMHDLVNDLATFISGELCWRWDEGDSKPSKKILKLPDSIGNLKSLRYLDLSSSLIEEMPHTVCTLYNLQTLLLRNCSRLKRLPPDMRKLINLRYLELEYKVGCNIPVGIGNLKDLQILPYFMVGKHSGPTIKELQNLQLLRGSIRILELKNVLDVEDVSMANLKDKQYLSHLEFD</sequence>
<evidence type="ECO:0000259" key="6">
    <source>
        <dbReference type="Pfam" id="PF00931"/>
    </source>
</evidence>
<dbReference type="InterPro" id="IPR058922">
    <property type="entry name" value="WHD_DRP"/>
</dbReference>
<dbReference type="PRINTS" id="PR00364">
    <property type="entry name" value="DISEASERSIST"/>
</dbReference>
<organism evidence="10 11">
    <name type="scientific">Ziziphus jujuba</name>
    <name type="common">Chinese jujube</name>
    <name type="synonym">Ziziphus sativa</name>
    <dbReference type="NCBI Taxonomy" id="326968"/>
    <lineage>
        <taxon>Eukaryota</taxon>
        <taxon>Viridiplantae</taxon>
        <taxon>Streptophyta</taxon>
        <taxon>Embryophyta</taxon>
        <taxon>Tracheophyta</taxon>
        <taxon>Spermatophyta</taxon>
        <taxon>Magnoliopsida</taxon>
        <taxon>eudicotyledons</taxon>
        <taxon>Gunneridae</taxon>
        <taxon>Pentapetalae</taxon>
        <taxon>rosids</taxon>
        <taxon>fabids</taxon>
        <taxon>Rosales</taxon>
        <taxon>Rhamnaceae</taxon>
        <taxon>Paliureae</taxon>
        <taxon>Ziziphus</taxon>
    </lineage>
</organism>
<dbReference type="InterPro" id="IPR027417">
    <property type="entry name" value="P-loop_NTPase"/>
</dbReference>
<evidence type="ECO:0000256" key="5">
    <source>
        <dbReference type="SAM" id="Coils"/>
    </source>
</evidence>
<accession>A0ABM3IKT9</accession>
<evidence type="ECO:0000256" key="4">
    <source>
        <dbReference type="ARBA" id="ARBA00022840"/>
    </source>
</evidence>
<dbReference type="Gene3D" id="1.10.8.430">
    <property type="entry name" value="Helical domain of apoptotic protease-activating factors"/>
    <property type="match status" value="1"/>
</dbReference>
<evidence type="ECO:0000256" key="2">
    <source>
        <dbReference type="ARBA" id="ARBA00022741"/>
    </source>
</evidence>
<dbReference type="InterPro" id="IPR036388">
    <property type="entry name" value="WH-like_DNA-bd_sf"/>
</dbReference>
<dbReference type="Pfam" id="PF00931">
    <property type="entry name" value="NB-ARC"/>
    <property type="match status" value="1"/>
</dbReference>
<evidence type="ECO:0000259" key="8">
    <source>
        <dbReference type="Pfam" id="PF23559"/>
    </source>
</evidence>
<feature type="domain" description="Disease resistance N-terminal" evidence="7">
    <location>
        <begin position="27"/>
        <end position="103"/>
    </location>
</feature>
<dbReference type="InterPro" id="IPR032675">
    <property type="entry name" value="LRR_dom_sf"/>
</dbReference>
<dbReference type="Gene3D" id="3.40.50.300">
    <property type="entry name" value="P-loop containing nucleotide triphosphate hydrolases"/>
    <property type="match status" value="1"/>
</dbReference>
<dbReference type="InterPro" id="IPR055414">
    <property type="entry name" value="LRR_R13L4/SHOC2-like"/>
</dbReference>
<dbReference type="Pfam" id="PF18052">
    <property type="entry name" value="Rx_N"/>
    <property type="match status" value="1"/>
</dbReference>
<feature type="domain" description="Disease resistance R13L4/SHOC-2-like LRR" evidence="9">
    <location>
        <begin position="418"/>
        <end position="521"/>
    </location>
</feature>
<evidence type="ECO:0000313" key="11">
    <source>
        <dbReference type="RefSeq" id="XP_048330569.2"/>
    </source>
</evidence>
<evidence type="ECO:0000256" key="1">
    <source>
        <dbReference type="ARBA" id="ARBA00022737"/>
    </source>
</evidence>
<evidence type="ECO:0000259" key="9">
    <source>
        <dbReference type="Pfam" id="PF23598"/>
    </source>
</evidence>
<dbReference type="PANTHER" id="PTHR36766">
    <property type="entry name" value="PLANT BROAD-SPECTRUM MILDEW RESISTANCE PROTEIN RPW8"/>
    <property type="match status" value="1"/>
</dbReference>
<gene>
    <name evidence="11" type="primary">LOC125422556</name>
</gene>